<dbReference type="PROSITE" id="PS50011">
    <property type="entry name" value="PROTEIN_KINASE_DOM"/>
    <property type="match status" value="1"/>
</dbReference>
<keyword evidence="3" id="KW-0547">Nucleotide-binding</keyword>
<dbReference type="GO" id="GO:0032968">
    <property type="term" value="P:positive regulation of transcription elongation by RNA polymerase II"/>
    <property type="evidence" value="ECO:0007669"/>
    <property type="project" value="TreeGrafter"/>
</dbReference>
<dbReference type="GO" id="GO:0008024">
    <property type="term" value="C:cyclin/CDK positive transcription elongation factor complex"/>
    <property type="evidence" value="ECO:0007669"/>
    <property type="project" value="TreeGrafter"/>
</dbReference>
<evidence type="ECO:0000256" key="4">
    <source>
        <dbReference type="ARBA" id="ARBA00022777"/>
    </source>
</evidence>
<feature type="domain" description="Protein kinase" evidence="7">
    <location>
        <begin position="27"/>
        <end position="395"/>
    </location>
</feature>
<evidence type="ECO:0000256" key="3">
    <source>
        <dbReference type="ARBA" id="ARBA00022741"/>
    </source>
</evidence>
<evidence type="ECO:0000256" key="1">
    <source>
        <dbReference type="ARBA" id="ARBA00022527"/>
    </source>
</evidence>
<dbReference type="PANTHER" id="PTHR24056:SF546">
    <property type="entry name" value="CYCLIN-DEPENDENT KINASE 12"/>
    <property type="match status" value="1"/>
</dbReference>
<dbReference type="InterPro" id="IPR000719">
    <property type="entry name" value="Prot_kinase_dom"/>
</dbReference>
<name>A0AAJ8MC13_9TREE</name>
<evidence type="ECO:0000256" key="5">
    <source>
        <dbReference type="ARBA" id="ARBA00022840"/>
    </source>
</evidence>
<dbReference type="SUPFAM" id="SSF56112">
    <property type="entry name" value="Protein kinase-like (PK-like)"/>
    <property type="match status" value="1"/>
</dbReference>
<dbReference type="SMART" id="SM00220">
    <property type="entry name" value="S_TKc"/>
    <property type="match status" value="1"/>
</dbReference>
<organism evidence="8 9">
    <name type="scientific">Kwoniella bestiolae CBS 10118</name>
    <dbReference type="NCBI Taxonomy" id="1296100"/>
    <lineage>
        <taxon>Eukaryota</taxon>
        <taxon>Fungi</taxon>
        <taxon>Dikarya</taxon>
        <taxon>Basidiomycota</taxon>
        <taxon>Agaricomycotina</taxon>
        <taxon>Tremellomycetes</taxon>
        <taxon>Tremellales</taxon>
        <taxon>Cryptococcaceae</taxon>
        <taxon>Kwoniella</taxon>
    </lineage>
</organism>
<dbReference type="EMBL" id="CP144547">
    <property type="protein sequence ID" value="WVW86428.1"/>
    <property type="molecule type" value="Genomic_DNA"/>
</dbReference>
<feature type="region of interest" description="Disordered" evidence="6">
    <location>
        <begin position="267"/>
        <end position="295"/>
    </location>
</feature>
<evidence type="ECO:0000259" key="7">
    <source>
        <dbReference type="PROSITE" id="PS50011"/>
    </source>
</evidence>
<dbReference type="GeneID" id="30211547"/>
<keyword evidence="2" id="KW-0808">Transferase</keyword>
<protein>
    <recommendedName>
        <fullName evidence="7">Protein kinase domain-containing protein</fullName>
    </recommendedName>
</protein>
<reference evidence="8" key="1">
    <citation type="submission" date="2013-07" db="EMBL/GenBank/DDBJ databases">
        <authorList>
            <consortium name="The Broad Institute Genome Sequencing Platform"/>
            <person name="Cuomo C."/>
            <person name="Litvintseva A."/>
            <person name="Chen Y."/>
            <person name="Heitman J."/>
            <person name="Sun S."/>
            <person name="Springer D."/>
            <person name="Dromer F."/>
            <person name="Young S.K."/>
            <person name="Zeng Q."/>
            <person name="Gargeya S."/>
            <person name="Fitzgerald M."/>
            <person name="Abouelleil A."/>
            <person name="Alvarado L."/>
            <person name="Berlin A.M."/>
            <person name="Chapman S.B."/>
            <person name="Dewar J."/>
            <person name="Goldberg J."/>
            <person name="Griggs A."/>
            <person name="Gujja S."/>
            <person name="Hansen M."/>
            <person name="Howarth C."/>
            <person name="Imamovic A."/>
            <person name="Larimer J."/>
            <person name="McCowan C."/>
            <person name="Murphy C."/>
            <person name="Pearson M."/>
            <person name="Priest M."/>
            <person name="Roberts A."/>
            <person name="Saif S."/>
            <person name="Shea T."/>
            <person name="Sykes S."/>
            <person name="Wortman J."/>
            <person name="Nusbaum C."/>
            <person name="Birren B."/>
        </authorList>
    </citation>
    <scope>NUCLEOTIDE SEQUENCE</scope>
    <source>
        <strain evidence="8">CBS 10118</strain>
    </source>
</reference>
<dbReference type="RefSeq" id="XP_019043877.2">
    <property type="nucleotide sequence ID" value="XM_019193754.2"/>
</dbReference>
<dbReference type="Proteomes" id="UP000092730">
    <property type="component" value="Chromosome 7"/>
</dbReference>
<feature type="compositionally biased region" description="Low complexity" evidence="6">
    <location>
        <begin position="267"/>
        <end position="279"/>
    </location>
</feature>
<evidence type="ECO:0000256" key="6">
    <source>
        <dbReference type="SAM" id="MobiDB-lite"/>
    </source>
</evidence>
<dbReference type="GO" id="GO:0005524">
    <property type="term" value="F:ATP binding"/>
    <property type="evidence" value="ECO:0007669"/>
    <property type="project" value="UniProtKB-KW"/>
</dbReference>
<reference evidence="8" key="2">
    <citation type="submission" date="2024-02" db="EMBL/GenBank/DDBJ databases">
        <title>Comparative genomics of Cryptococcus and Kwoniella reveals pathogenesis evolution and contrasting modes of karyotype evolution via chromosome fusion or intercentromeric recombination.</title>
        <authorList>
            <person name="Coelho M.A."/>
            <person name="David-Palma M."/>
            <person name="Shea T."/>
            <person name="Bowers K."/>
            <person name="McGinley-Smith S."/>
            <person name="Mohammad A.W."/>
            <person name="Gnirke A."/>
            <person name="Yurkov A.M."/>
            <person name="Nowrousian M."/>
            <person name="Sun S."/>
            <person name="Cuomo C.A."/>
            <person name="Heitman J."/>
        </authorList>
    </citation>
    <scope>NUCLEOTIDE SEQUENCE</scope>
    <source>
        <strain evidence="8">CBS 10118</strain>
    </source>
</reference>
<keyword evidence="1" id="KW-0723">Serine/threonine-protein kinase</keyword>
<keyword evidence="5" id="KW-0067">ATP-binding</keyword>
<dbReference type="AlphaFoldDB" id="A0AAJ8MC13"/>
<gene>
    <name evidence="8" type="ORF">I302_108476</name>
</gene>
<sequence length="435" mass="48274">MKMIPISQCRQGDIYAVPLNHETDVDSHEARAPGHGQSDEIEKAVNDHGGIGGWKVLKRVYAPLDGYVRGREPHNIVHEVDMLRKVDHRHIVNLLSYEYDEQTVQHTLSLPLYPISLSELFQDPSFPFPSSSSELDNPVPKIISYQLLCGVSYLHSLIPPIAHRDLNPSNVMFDAHGNVRIIDFGIAYTSVQARSFQGYSQGEQEGWKENDGVMCCDVGTGSYRAPELLFSPSTYDPTKIDLWAVGCIIAQLFRPFSFGSDSSDSVSSSSSSCSHSSSDPLEEEDPLDSRLNMTGTGSRKPLFDSAYGSLGLGASIFRVMGRPSMDNWPEFTLLPDSNKMDFPPSSPTPLDDHLPLLAYLSEEGRRGVLHVIGGLLRLDPSRRVGASEILNMDWFADLNRADVGENVGFKTFLDGAIEKYSILEKSYEEDSGRIW</sequence>
<accession>A0AAJ8MC13</accession>
<dbReference type="KEGG" id="kbi:30211547"/>
<proteinExistence type="predicted"/>
<evidence type="ECO:0000313" key="8">
    <source>
        <dbReference type="EMBL" id="WVW86428.1"/>
    </source>
</evidence>
<evidence type="ECO:0000256" key="2">
    <source>
        <dbReference type="ARBA" id="ARBA00022679"/>
    </source>
</evidence>
<evidence type="ECO:0000313" key="9">
    <source>
        <dbReference type="Proteomes" id="UP000092730"/>
    </source>
</evidence>
<dbReference type="Pfam" id="PF00069">
    <property type="entry name" value="Pkinase"/>
    <property type="match status" value="1"/>
</dbReference>
<keyword evidence="9" id="KW-1185">Reference proteome</keyword>
<keyword evidence="4" id="KW-0418">Kinase</keyword>
<dbReference type="GO" id="GO:0008353">
    <property type="term" value="F:RNA polymerase II CTD heptapeptide repeat kinase activity"/>
    <property type="evidence" value="ECO:0007669"/>
    <property type="project" value="TreeGrafter"/>
</dbReference>
<dbReference type="InterPro" id="IPR050108">
    <property type="entry name" value="CDK"/>
</dbReference>
<dbReference type="InterPro" id="IPR011009">
    <property type="entry name" value="Kinase-like_dom_sf"/>
</dbReference>
<dbReference type="PANTHER" id="PTHR24056">
    <property type="entry name" value="CELL DIVISION PROTEIN KINASE"/>
    <property type="match status" value="1"/>
</dbReference>
<dbReference type="GO" id="GO:0030332">
    <property type="term" value="F:cyclin binding"/>
    <property type="evidence" value="ECO:0007669"/>
    <property type="project" value="TreeGrafter"/>
</dbReference>
<dbReference type="Gene3D" id="1.10.510.10">
    <property type="entry name" value="Transferase(Phosphotransferase) domain 1"/>
    <property type="match status" value="1"/>
</dbReference>